<reference evidence="4" key="1">
    <citation type="submission" date="2015-02" db="EMBL/GenBank/DDBJ databases">
        <title>Genome sequencing for Strongylocentrotus purpuratus.</title>
        <authorList>
            <person name="Murali S."/>
            <person name="Liu Y."/>
            <person name="Vee V."/>
            <person name="English A."/>
            <person name="Wang M."/>
            <person name="Skinner E."/>
            <person name="Han Y."/>
            <person name="Muzny D.M."/>
            <person name="Worley K.C."/>
            <person name="Gibbs R.A."/>
        </authorList>
    </citation>
    <scope>NUCLEOTIDE SEQUENCE</scope>
</reference>
<reference evidence="3" key="2">
    <citation type="submission" date="2021-01" db="UniProtKB">
        <authorList>
            <consortium name="EnsemblMetazoa"/>
        </authorList>
    </citation>
    <scope>IDENTIFICATION</scope>
</reference>
<dbReference type="FunFam" id="1.10.510.10:FF:001192">
    <property type="entry name" value="SH3 domain-binding kinase 1"/>
    <property type="match status" value="1"/>
</dbReference>
<dbReference type="AlphaFoldDB" id="A0A7M7HMQ2"/>
<organism evidence="3 4">
    <name type="scientific">Strongylocentrotus purpuratus</name>
    <name type="common">Purple sea urchin</name>
    <dbReference type="NCBI Taxonomy" id="7668"/>
    <lineage>
        <taxon>Eukaryota</taxon>
        <taxon>Metazoa</taxon>
        <taxon>Echinodermata</taxon>
        <taxon>Eleutherozoa</taxon>
        <taxon>Echinozoa</taxon>
        <taxon>Echinoidea</taxon>
        <taxon>Euechinoidea</taxon>
        <taxon>Echinacea</taxon>
        <taxon>Camarodonta</taxon>
        <taxon>Echinidea</taxon>
        <taxon>Strongylocentrotidae</taxon>
        <taxon>Strongylocentrotus</taxon>
    </lineage>
</organism>
<accession>A0A7M7HMQ2</accession>
<dbReference type="CDD" id="cd13987">
    <property type="entry name" value="STKc_SBK1"/>
    <property type="match status" value="1"/>
</dbReference>
<evidence type="ECO:0000259" key="2">
    <source>
        <dbReference type="PROSITE" id="PS50011"/>
    </source>
</evidence>
<dbReference type="EnsemblMetazoa" id="XM_011680459">
    <property type="protein sequence ID" value="XP_011678761"/>
    <property type="gene ID" value="LOC580563"/>
</dbReference>
<dbReference type="PANTHER" id="PTHR24359:SF1">
    <property type="entry name" value="INHIBITOR OF NUCLEAR FACTOR KAPPA-B KINASE EPSILON SUBUNIT HOMOLOG 1-RELATED"/>
    <property type="match status" value="1"/>
</dbReference>
<dbReference type="Proteomes" id="UP000007110">
    <property type="component" value="Unassembled WGS sequence"/>
</dbReference>
<feature type="region of interest" description="Disordered" evidence="1">
    <location>
        <begin position="1"/>
        <end position="39"/>
    </location>
</feature>
<dbReference type="Pfam" id="PF00069">
    <property type="entry name" value="Pkinase"/>
    <property type="match status" value="1"/>
</dbReference>
<dbReference type="PROSITE" id="PS00108">
    <property type="entry name" value="PROTEIN_KINASE_ST"/>
    <property type="match status" value="1"/>
</dbReference>
<dbReference type="InterPro" id="IPR008271">
    <property type="entry name" value="Ser/Thr_kinase_AS"/>
</dbReference>
<dbReference type="GO" id="GO:0005524">
    <property type="term" value="F:ATP binding"/>
    <property type="evidence" value="ECO:0007669"/>
    <property type="project" value="InterPro"/>
</dbReference>
<dbReference type="InParanoid" id="A0A7M7HMQ2"/>
<dbReference type="InterPro" id="IPR011009">
    <property type="entry name" value="Kinase-like_dom_sf"/>
</dbReference>
<dbReference type="CTD" id="388228"/>
<evidence type="ECO:0000256" key="1">
    <source>
        <dbReference type="SAM" id="MobiDB-lite"/>
    </source>
</evidence>
<dbReference type="OMA" id="NHSWMLD"/>
<feature type="domain" description="Protein kinase" evidence="2">
    <location>
        <begin position="40"/>
        <end position="301"/>
    </location>
</feature>
<dbReference type="PROSITE" id="PS50011">
    <property type="entry name" value="PROTEIN_KINASE_DOM"/>
    <property type="match status" value="1"/>
</dbReference>
<dbReference type="PANTHER" id="PTHR24359">
    <property type="entry name" value="SERINE/THREONINE-PROTEIN KINASE SBK1"/>
    <property type="match status" value="1"/>
</dbReference>
<evidence type="ECO:0000313" key="4">
    <source>
        <dbReference type="Proteomes" id="UP000007110"/>
    </source>
</evidence>
<dbReference type="KEGG" id="spu:580563"/>
<protein>
    <recommendedName>
        <fullName evidence="2">Protein kinase domain-containing protein</fullName>
    </recommendedName>
</protein>
<name>A0A7M7HMQ2_STRPU</name>
<sequence>MPSVERDNAMAQRKLSESTGGSGGPDSGTPVSPFPGSQRYTPIGVLKEGNYGKIELIVDKRSGVRYALKQIKKDNIKFKDFHREIVLSCELSVHAAVVATLPDTFESTDAYMMLQEYAPYGDLLEAIPPQRGLDEIRVKSCLAQVAAALSFLHSKRLVHGDVKPENVLLFDKDLTVAKLSDFSRTRRRGSLVRKNARSIPYSPPEVSQALENESFALEPSQDSWHFGVMLFCVLTGMFPWEIADSTRSSCFEEFTRWQKRKVTVAPPAWRNFTPKLLKLCRKLLEPKAERRGSVSQIHKYIGDSWLKQPTSSSPPSRAGTGAAAAKRSPLGQNITSNAKEDGEGNGSNDSNNNKTCMDELRDKLEAHGVVTRTNKDLRRQRTADWVRETCVNPLVDPP</sequence>
<dbReference type="OrthoDB" id="6513151at2759"/>
<dbReference type="SMART" id="SM00220">
    <property type="entry name" value="S_TKc"/>
    <property type="match status" value="1"/>
</dbReference>
<dbReference type="RefSeq" id="XP_011678761.2">
    <property type="nucleotide sequence ID" value="XM_011680459.2"/>
</dbReference>
<dbReference type="Gene3D" id="1.10.510.10">
    <property type="entry name" value="Transferase(Phosphotransferase) domain 1"/>
    <property type="match status" value="1"/>
</dbReference>
<keyword evidence="4" id="KW-1185">Reference proteome</keyword>
<proteinExistence type="predicted"/>
<dbReference type="SUPFAM" id="SSF56112">
    <property type="entry name" value="Protein kinase-like (PK-like)"/>
    <property type="match status" value="1"/>
</dbReference>
<dbReference type="GeneID" id="580563"/>
<feature type="region of interest" description="Disordered" evidence="1">
    <location>
        <begin position="305"/>
        <end position="360"/>
    </location>
</feature>
<evidence type="ECO:0000313" key="3">
    <source>
        <dbReference type="EnsemblMetazoa" id="XP_011678761"/>
    </source>
</evidence>
<dbReference type="InterPro" id="IPR000719">
    <property type="entry name" value="Prot_kinase_dom"/>
</dbReference>
<dbReference type="GO" id="GO:0004674">
    <property type="term" value="F:protein serine/threonine kinase activity"/>
    <property type="evidence" value="ECO:0000318"/>
    <property type="project" value="GO_Central"/>
</dbReference>